<gene>
    <name evidence="2" type="ORF">KOR42_12510</name>
</gene>
<accession>A0A5C5X4I4</accession>
<dbReference type="InterPro" id="IPR036249">
    <property type="entry name" value="Thioredoxin-like_sf"/>
</dbReference>
<keyword evidence="3" id="KW-1185">Reference proteome</keyword>
<dbReference type="SUPFAM" id="SSF52833">
    <property type="entry name" value="Thioredoxin-like"/>
    <property type="match status" value="1"/>
</dbReference>
<name>A0A5C5X4I4_9PLAN</name>
<sequence length="308" mass="33608">MHHSAFAQSLTLSCLGLFLLSGICRSEDPVFSGPQPGEPLPSLNMKGVLGEHSGKSFDVMEVAGNDPVLIFFVHERTRPAFGLMRAVMKYAKSRKEDGLVSAALFLTGDPTDTEKWMTGIQRYFPESVEFGLSPDGIEGPGAYGLNRNVSLTVLTGRDGKVTSNFALIQPSVQADGPKILKAIVDTIRSGEVPDIASLNGDGMANRSQRTMSNKDDPNMRPLLRDLIQRGATKADVDAAAKKVEDYVKEHPDARKQLGRIATTIVNSDRLPNYGTEAAQDWLKVWAKKFAPPETEQKQPNDSPENSRP</sequence>
<evidence type="ECO:0000313" key="2">
    <source>
        <dbReference type="EMBL" id="TWT57884.1"/>
    </source>
</evidence>
<evidence type="ECO:0008006" key="4">
    <source>
        <dbReference type="Google" id="ProtNLM"/>
    </source>
</evidence>
<reference evidence="2 3" key="1">
    <citation type="submission" date="2019-02" db="EMBL/GenBank/DDBJ databases">
        <title>Deep-cultivation of Planctomycetes and their phenomic and genomic characterization uncovers novel biology.</title>
        <authorList>
            <person name="Wiegand S."/>
            <person name="Jogler M."/>
            <person name="Boedeker C."/>
            <person name="Pinto D."/>
            <person name="Vollmers J."/>
            <person name="Rivas-Marin E."/>
            <person name="Kohn T."/>
            <person name="Peeters S.H."/>
            <person name="Heuer A."/>
            <person name="Rast P."/>
            <person name="Oberbeckmann S."/>
            <person name="Bunk B."/>
            <person name="Jeske O."/>
            <person name="Meyerdierks A."/>
            <person name="Storesund J.E."/>
            <person name="Kallscheuer N."/>
            <person name="Luecker S."/>
            <person name="Lage O.M."/>
            <person name="Pohl T."/>
            <person name="Merkel B.J."/>
            <person name="Hornburger P."/>
            <person name="Mueller R.-W."/>
            <person name="Bruemmer F."/>
            <person name="Labrenz M."/>
            <person name="Spormann A.M."/>
            <person name="Op Den Camp H."/>
            <person name="Overmann J."/>
            <person name="Amann R."/>
            <person name="Jetten M.S.M."/>
            <person name="Mascher T."/>
            <person name="Medema M.H."/>
            <person name="Devos D.P."/>
            <person name="Kaster A.-K."/>
            <person name="Ovreas L."/>
            <person name="Rohde M."/>
            <person name="Galperin M.Y."/>
            <person name="Jogler C."/>
        </authorList>
    </citation>
    <scope>NUCLEOTIDE SEQUENCE [LARGE SCALE GENOMIC DNA]</scope>
    <source>
        <strain evidence="2 3">KOR42</strain>
    </source>
</reference>
<evidence type="ECO:0000256" key="1">
    <source>
        <dbReference type="SAM" id="MobiDB-lite"/>
    </source>
</evidence>
<protein>
    <recommendedName>
        <fullName evidence="4">Thioredoxin domain-containing protein</fullName>
    </recommendedName>
</protein>
<feature type="compositionally biased region" description="Basic and acidic residues" evidence="1">
    <location>
        <begin position="294"/>
        <end position="308"/>
    </location>
</feature>
<comment type="caution">
    <text evidence="2">The sequence shown here is derived from an EMBL/GenBank/DDBJ whole genome shotgun (WGS) entry which is preliminary data.</text>
</comment>
<dbReference type="Proteomes" id="UP000317243">
    <property type="component" value="Unassembled WGS sequence"/>
</dbReference>
<dbReference type="RefSeq" id="WP_146507907.1">
    <property type="nucleotide sequence ID" value="NZ_SIHI01000001.1"/>
</dbReference>
<dbReference type="OrthoDB" id="279801at2"/>
<organism evidence="2 3">
    <name type="scientific">Thalassoglobus neptunius</name>
    <dbReference type="NCBI Taxonomy" id="1938619"/>
    <lineage>
        <taxon>Bacteria</taxon>
        <taxon>Pseudomonadati</taxon>
        <taxon>Planctomycetota</taxon>
        <taxon>Planctomycetia</taxon>
        <taxon>Planctomycetales</taxon>
        <taxon>Planctomycetaceae</taxon>
        <taxon>Thalassoglobus</taxon>
    </lineage>
</organism>
<evidence type="ECO:0000313" key="3">
    <source>
        <dbReference type="Proteomes" id="UP000317243"/>
    </source>
</evidence>
<feature type="region of interest" description="Disordered" evidence="1">
    <location>
        <begin position="288"/>
        <end position="308"/>
    </location>
</feature>
<proteinExistence type="predicted"/>
<dbReference type="EMBL" id="SIHI01000001">
    <property type="protein sequence ID" value="TWT57884.1"/>
    <property type="molecule type" value="Genomic_DNA"/>
</dbReference>
<dbReference type="AlphaFoldDB" id="A0A5C5X4I4"/>